<feature type="compositionally biased region" description="Basic residues" evidence="1">
    <location>
        <begin position="561"/>
        <end position="570"/>
    </location>
</feature>
<dbReference type="CDD" id="cd22997">
    <property type="entry name" value="GT_LH"/>
    <property type="match status" value="1"/>
</dbReference>
<dbReference type="OrthoDB" id="422736at2759"/>
<dbReference type="Proteomes" id="UP000094385">
    <property type="component" value="Unassembled WGS sequence"/>
</dbReference>
<proteinExistence type="predicted"/>
<dbReference type="PANTHER" id="PTHR36587">
    <property type="entry name" value="EXPRESSION SITE-ASSOCIATED GENE 3 (ESAG3)-LIKE PROTEIN"/>
    <property type="match status" value="1"/>
</dbReference>
<name>A0A1E3Q4J5_LIPST</name>
<sequence>MRLHLNSAMRRGLILVIVVLAIVSFFASRRQPRRTAAVVIETPATAASLAFNGLEGTIAKEDGTILSTPAPTAPHKRTVHFILPTTTMNNLVCKSLFSAMLNGYPPPALLNFNSVFRDAEEARFMKIAAIHKYLSLKVHDDDLVFITDSYDTWFQLPFKKTISRYYSLQERDRLAHLATYSKKIKESNKRAKSSHSTGIIVSSSNAAGGDKIDPAVTAADVAAASGDNVVEGDFQVEEGVDIPPYAEHVVFGADKICWPNPKDSPACTNIPDSTLPKDIYGNETDKDGYEFMIRPRWLNSGNIIGPAKVMKEIYMRAFDIQQRSPIHFSDQVILADIFGKRDLPIRIDYESYLFQTMTHSHADMLFLYEDQFEEGDDPNADIIDPITGVSSATGARGNANSGERIDEFEDKQLVDAAFYTNTTRRKSDKYLAWNRVSGNLPAILHFNGPKLPLETWWGNMWWVHDQSPVHRLQRLKHVRRTGGAFVDDDGTEFKSYKEMCGKFDIFEYTPSPFERGRVPEGGSVSLDPEPFLLGMDPRKTPSDVLRSLLQPDAAKETASKRPGRRRLTRN</sequence>
<dbReference type="EMBL" id="KV454295">
    <property type="protein sequence ID" value="ODQ72498.1"/>
    <property type="molecule type" value="Genomic_DNA"/>
</dbReference>
<evidence type="ECO:0000313" key="3">
    <source>
        <dbReference type="Proteomes" id="UP000094385"/>
    </source>
</evidence>
<evidence type="ECO:0000313" key="2">
    <source>
        <dbReference type="EMBL" id="ODQ72498.1"/>
    </source>
</evidence>
<dbReference type="PANTHER" id="PTHR36587:SF2">
    <property type="entry name" value="EXPRESSION SITE-ASSOCIATED GENE 3 (ESAG3)-LIKE PROTEIN"/>
    <property type="match status" value="1"/>
</dbReference>
<dbReference type="AlphaFoldDB" id="A0A1E3Q4J5"/>
<reference evidence="2 3" key="1">
    <citation type="journal article" date="2016" name="Proc. Natl. Acad. Sci. U.S.A.">
        <title>Comparative genomics of biotechnologically important yeasts.</title>
        <authorList>
            <person name="Riley R."/>
            <person name="Haridas S."/>
            <person name="Wolfe K.H."/>
            <person name="Lopes M.R."/>
            <person name="Hittinger C.T."/>
            <person name="Goeker M."/>
            <person name="Salamov A.A."/>
            <person name="Wisecaver J.H."/>
            <person name="Long T.M."/>
            <person name="Calvey C.H."/>
            <person name="Aerts A.L."/>
            <person name="Barry K.W."/>
            <person name="Choi C."/>
            <person name="Clum A."/>
            <person name="Coughlan A.Y."/>
            <person name="Deshpande S."/>
            <person name="Douglass A.P."/>
            <person name="Hanson S.J."/>
            <person name="Klenk H.-P."/>
            <person name="LaButti K.M."/>
            <person name="Lapidus A."/>
            <person name="Lindquist E.A."/>
            <person name="Lipzen A.M."/>
            <person name="Meier-Kolthoff J.P."/>
            <person name="Ohm R.A."/>
            <person name="Otillar R.P."/>
            <person name="Pangilinan J.L."/>
            <person name="Peng Y."/>
            <person name="Rokas A."/>
            <person name="Rosa C.A."/>
            <person name="Scheuner C."/>
            <person name="Sibirny A.A."/>
            <person name="Slot J.C."/>
            <person name="Stielow J.B."/>
            <person name="Sun H."/>
            <person name="Kurtzman C.P."/>
            <person name="Blackwell M."/>
            <person name="Grigoriev I.V."/>
            <person name="Jeffries T.W."/>
        </authorList>
    </citation>
    <scope>NUCLEOTIDE SEQUENCE [LARGE SCALE GENOMIC DNA]</scope>
    <source>
        <strain evidence="2 3">NRRL Y-11557</strain>
    </source>
</reference>
<protein>
    <submittedName>
        <fullName evidence="2">Uncharacterized protein</fullName>
    </submittedName>
</protein>
<gene>
    <name evidence="2" type="ORF">LIPSTDRAFT_3891</name>
</gene>
<keyword evidence="3" id="KW-1185">Reference proteome</keyword>
<organism evidence="2 3">
    <name type="scientific">Lipomyces starkeyi NRRL Y-11557</name>
    <dbReference type="NCBI Taxonomy" id="675824"/>
    <lineage>
        <taxon>Eukaryota</taxon>
        <taxon>Fungi</taxon>
        <taxon>Dikarya</taxon>
        <taxon>Ascomycota</taxon>
        <taxon>Saccharomycotina</taxon>
        <taxon>Lipomycetes</taxon>
        <taxon>Lipomycetales</taxon>
        <taxon>Lipomycetaceae</taxon>
        <taxon>Lipomyces</taxon>
    </lineage>
</organism>
<evidence type="ECO:0000256" key="1">
    <source>
        <dbReference type="SAM" id="MobiDB-lite"/>
    </source>
</evidence>
<feature type="region of interest" description="Disordered" evidence="1">
    <location>
        <begin position="514"/>
        <end position="570"/>
    </location>
</feature>
<accession>A0A1E3Q4J5</accession>